<dbReference type="InterPro" id="IPR004090">
    <property type="entry name" value="Chemotax_Me-accpt_rcpt"/>
</dbReference>
<dbReference type="Gene3D" id="1.10.287.950">
    <property type="entry name" value="Methyl-accepting chemotaxis protein"/>
    <property type="match status" value="1"/>
</dbReference>
<evidence type="ECO:0000259" key="7">
    <source>
        <dbReference type="PROSITE" id="PS50885"/>
    </source>
</evidence>
<reference evidence="8 9" key="1">
    <citation type="journal article" date="2015" name="Genome Announc.">
        <title>Draft Genome Sequences of Marine Isolates of Thalassomonas viridans and Thalassomonas actiniarum.</title>
        <authorList>
            <person name="Olonade I."/>
            <person name="van Zyl L.J."/>
            <person name="Trindade M."/>
        </authorList>
    </citation>
    <scope>NUCLEOTIDE SEQUENCE [LARGE SCALE GENOMIC DNA]</scope>
    <source>
        <strain evidence="8 9">XOM25</strain>
    </source>
</reference>
<dbReference type="PANTHER" id="PTHR32089">
    <property type="entry name" value="METHYL-ACCEPTING CHEMOTAXIS PROTEIN MCPB"/>
    <property type="match status" value="1"/>
</dbReference>
<evidence type="ECO:0000256" key="2">
    <source>
        <dbReference type="ARBA" id="ARBA00023224"/>
    </source>
</evidence>
<keyword evidence="5" id="KW-0472">Membrane</keyword>
<dbReference type="PANTHER" id="PTHR32089:SF120">
    <property type="entry name" value="METHYL-ACCEPTING CHEMOTAXIS PROTEIN TLPQ"/>
    <property type="match status" value="1"/>
</dbReference>
<dbReference type="InterPro" id="IPR004089">
    <property type="entry name" value="MCPsignal_dom"/>
</dbReference>
<dbReference type="GO" id="GO:0006935">
    <property type="term" value="P:chemotaxis"/>
    <property type="evidence" value="ECO:0007669"/>
    <property type="project" value="InterPro"/>
</dbReference>
<feature type="transmembrane region" description="Helical" evidence="5">
    <location>
        <begin position="12"/>
        <end position="32"/>
    </location>
</feature>
<evidence type="ECO:0000256" key="4">
    <source>
        <dbReference type="PROSITE-ProRule" id="PRU00284"/>
    </source>
</evidence>
<proteinExistence type="inferred from homology"/>
<sequence>MFHQLSIAKKIYAVLVGIALLFLSVTVIFFYYDEQELAGKFVTQSLESTALNYFDSVNIMMLTGTMGNRKIIQDKILTQEGIVEARIIRAPKVVDMFGAGFSDQSATSEFERRGLAGEKAFNSIERDGKEMLEFIMPMRASENYRGTNCLSCHQVKEDEILGAVKLTYDLSKVEEDITESIIHAALIQLVITIIGFAALSFAFYRLVLFRLKRLCKTIKSVEKNLDLNQDIKVHYPDELGAVSQALNSMMARFKESFIAISEANQQLIGSATQVDEISTLTREAVLSQKNGTDSVAAAINELDASANEVQQNTQTAADKSVQANERASQGLQLVTAASAGINQLRDQVQDNTRMITELNDKTKEVGTVLDVITGIAEQTNLLALNAAIEAARAGEQGRGFAVVADEVRSLALRTRESTEQIKATLDSLQRESGNAVTSMNEVSELAHEKAEDVINVADLLNEITGQIKELDDLNCQIASAAQQQNVAADEINVNVVHISDVAEQSSEDAIRGKQVSEHLLELAYALNKQLSKFKL</sequence>
<evidence type="ECO:0000259" key="6">
    <source>
        <dbReference type="PROSITE" id="PS50111"/>
    </source>
</evidence>
<evidence type="ECO:0000313" key="8">
    <source>
        <dbReference type="EMBL" id="WDE04826.1"/>
    </source>
</evidence>
<dbReference type="PROSITE" id="PS50885">
    <property type="entry name" value="HAMP"/>
    <property type="match status" value="1"/>
</dbReference>
<comment type="subcellular location">
    <subcellularLocation>
        <location evidence="1">Membrane</location>
    </subcellularLocation>
</comment>
<feature type="domain" description="Methyl-accepting transducer" evidence="6">
    <location>
        <begin position="263"/>
        <end position="499"/>
    </location>
</feature>
<dbReference type="EMBL" id="CP059733">
    <property type="protein sequence ID" value="WDE04826.1"/>
    <property type="molecule type" value="Genomic_DNA"/>
</dbReference>
<dbReference type="PROSITE" id="PS50111">
    <property type="entry name" value="CHEMOTAXIS_TRANSDUC_2"/>
    <property type="match status" value="1"/>
</dbReference>
<dbReference type="Gene3D" id="3.30.450.290">
    <property type="match status" value="1"/>
</dbReference>
<organism evidence="8 9">
    <name type="scientific">Thalassomonas viridans</name>
    <dbReference type="NCBI Taxonomy" id="137584"/>
    <lineage>
        <taxon>Bacteria</taxon>
        <taxon>Pseudomonadati</taxon>
        <taxon>Pseudomonadota</taxon>
        <taxon>Gammaproteobacteria</taxon>
        <taxon>Alteromonadales</taxon>
        <taxon>Colwelliaceae</taxon>
        <taxon>Thalassomonas</taxon>
    </lineage>
</organism>
<evidence type="ECO:0000256" key="5">
    <source>
        <dbReference type="SAM" id="Phobius"/>
    </source>
</evidence>
<dbReference type="GO" id="GO:0007165">
    <property type="term" value="P:signal transduction"/>
    <property type="evidence" value="ECO:0007669"/>
    <property type="project" value="UniProtKB-KW"/>
</dbReference>
<dbReference type="GO" id="GO:0016020">
    <property type="term" value="C:membrane"/>
    <property type="evidence" value="ECO:0007669"/>
    <property type="project" value="UniProtKB-SubCell"/>
</dbReference>
<dbReference type="SUPFAM" id="SSF58104">
    <property type="entry name" value="Methyl-accepting chemotaxis protein (MCP) signaling domain"/>
    <property type="match status" value="1"/>
</dbReference>
<name>A0AAE9Z100_9GAMM</name>
<evidence type="ECO:0000256" key="1">
    <source>
        <dbReference type="ARBA" id="ARBA00004370"/>
    </source>
</evidence>
<dbReference type="RefSeq" id="WP_044838559.1">
    <property type="nucleotide sequence ID" value="NZ_CP059733.1"/>
</dbReference>
<comment type="similarity">
    <text evidence="3">Belongs to the methyl-accepting chemotaxis (MCP) protein family.</text>
</comment>
<dbReference type="Proteomes" id="UP000032352">
    <property type="component" value="Chromosome"/>
</dbReference>
<protein>
    <submittedName>
        <fullName evidence="8">Methyl-accepting chemotaxis protein</fullName>
    </submittedName>
</protein>
<keyword evidence="5" id="KW-0812">Transmembrane</keyword>
<reference evidence="8 9" key="2">
    <citation type="journal article" date="2022" name="Mar. Drugs">
        <title>Bioassay-Guided Fractionation Leads to the Detection of Cholic Acid Generated by the Rare Thalassomonas sp.</title>
        <authorList>
            <person name="Pheiffer F."/>
            <person name="Schneider Y.K."/>
            <person name="Hansen E.H."/>
            <person name="Andersen J.H."/>
            <person name="Isaksson J."/>
            <person name="Busche T."/>
            <person name="R C."/>
            <person name="Kalinowski J."/>
            <person name="Zyl L.V."/>
            <person name="Trindade M."/>
        </authorList>
    </citation>
    <scope>NUCLEOTIDE SEQUENCE [LARGE SCALE GENOMIC DNA]</scope>
    <source>
        <strain evidence="8 9">XOM25</strain>
    </source>
</reference>
<gene>
    <name evidence="8" type="ORF">SG34_026525</name>
</gene>
<feature type="transmembrane region" description="Helical" evidence="5">
    <location>
        <begin position="181"/>
        <end position="204"/>
    </location>
</feature>
<dbReference type="InterPro" id="IPR003660">
    <property type="entry name" value="HAMP_dom"/>
</dbReference>
<dbReference type="Pfam" id="PF00015">
    <property type="entry name" value="MCPsignal"/>
    <property type="match status" value="1"/>
</dbReference>
<keyword evidence="5" id="KW-1133">Transmembrane helix</keyword>
<dbReference type="Pfam" id="PF00672">
    <property type="entry name" value="HAMP"/>
    <property type="match status" value="1"/>
</dbReference>
<dbReference type="FunFam" id="1.10.287.950:FF:000001">
    <property type="entry name" value="Methyl-accepting chemotaxis sensory transducer"/>
    <property type="match status" value="1"/>
</dbReference>
<dbReference type="CDD" id="cd11386">
    <property type="entry name" value="MCP_signal"/>
    <property type="match status" value="1"/>
</dbReference>
<dbReference type="KEGG" id="tvd:SG34_026525"/>
<dbReference type="PRINTS" id="PR00260">
    <property type="entry name" value="CHEMTRNSDUCR"/>
</dbReference>
<keyword evidence="2 4" id="KW-0807">Transducer</keyword>
<dbReference type="AlphaFoldDB" id="A0AAE9Z100"/>
<dbReference type="GO" id="GO:0004888">
    <property type="term" value="F:transmembrane signaling receptor activity"/>
    <property type="evidence" value="ECO:0007669"/>
    <property type="project" value="InterPro"/>
</dbReference>
<dbReference type="CDD" id="cd06225">
    <property type="entry name" value="HAMP"/>
    <property type="match status" value="1"/>
</dbReference>
<keyword evidence="9" id="KW-1185">Reference proteome</keyword>
<evidence type="ECO:0000313" key="9">
    <source>
        <dbReference type="Proteomes" id="UP000032352"/>
    </source>
</evidence>
<evidence type="ECO:0000256" key="3">
    <source>
        <dbReference type="ARBA" id="ARBA00029447"/>
    </source>
</evidence>
<dbReference type="SMART" id="SM00283">
    <property type="entry name" value="MA"/>
    <property type="match status" value="1"/>
</dbReference>
<accession>A0AAE9Z100</accession>
<feature type="domain" description="HAMP" evidence="7">
    <location>
        <begin position="205"/>
        <end position="258"/>
    </location>
</feature>